<dbReference type="PANTHER" id="PTHR32166">
    <property type="entry name" value="OSJNBA0013A04.12 PROTEIN"/>
    <property type="match status" value="1"/>
</dbReference>
<dbReference type="Proteomes" id="UP000235145">
    <property type="component" value="Unassembled WGS sequence"/>
</dbReference>
<accession>A0A9R1USK9</accession>
<feature type="domain" description="HAT C-terminal dimerisation" evidence="1">
    <location>
        <begin position="246"/>
        <end position="292"/>
    </location>
</feature>
<dbReference type="GO" id="GO:0046983">
    <property type="term" value="F:protein dimerization activity"/>
    <property type="evidence" value="ECO:0007669"/>
    <property type="project" value="InterPro"/>
</dbReference>
<evidence type="ECO:0000313" key="2">
    <source>
        <dbReference type="EMBL" id="KAJ0192763.1"/>
    </source>
</evidence>
<comment type="caution">
    <text evidence="2">The sequence shown here is derived from an EMBL/GenBank/DDBJ whole genome shotgun (WGS) entry which is preliminary data.</text>
</comment>
<dbReference type="InterPro" id="IPR012337">
    <property type="entry name" value="RNaseH-like_sf"/>
</dbReference>
<dbReference type="Pfam" id="PF05699">
    <property type="entry name" value="Dimer_Tnp_hAT"/>
    <property type="match status" value="1"/>
</dbReference>
<gene>
    <name evidence="2" type="ORF">LSAT_V11C800397080</name>
</gene>
<protein>
    <recommendedName>
        <fullName evidence="1">HAT C-terminal dimerisation domain-containing protein</fullName>
    </recommendedName>
</protein>
<dbReference type="PANTHER" id="PTHR32166:SF74">
    <property type="entry name" value="OS05G0256350 PROTEIN"/>
    <property type="match status" value="1"/>
</dbReference>
<dbReference type="EMBL" id="NBSK02000008">
    <property type="protein sequence ID" value="KAJ0192763.1"/>
    <property type="molecule type" value="Genomic_DNA"/>
</dbReference>
<dbReference type="AlphaFoldDB" id="A0A9R1USK9"/>
<evidence type="ECO:0000313" key="3">
    <source>
        <dbReference type="Proteomes" id="UP000235145"/>
    </source>
</evidence>
<reference evidence="2 3" key="1">
    <citation type="journal article" date="2017" name="Nat. Commun.">
        <title>Genome assembly with in vitro proximity ligation data and whole-genome triplication in lettuce.</title>
        <authorList>
            <person name="Reyes-Chin-Wo S."/>
            <person name="Wang Z."/>
            <person name="Yang X."/>
            <person name="Kozik A."/>
            <person name="Arikit S."/>
            <person name="Song C."/>
            <person name="Xia L."/>
            <person name="Froenicke L."/>
            <person name="Lavelle D.O."/>
            <person name="Truco M.J."/>
            <person name="Xia R."/>
            <person name="Zhu S."/>
            <person name="Xu C."/>
            <person name="Xu H."/>
            <person name="Xu X."/>
            <person name="Cox K."/>
            <person name="Korf I."/>
            <person name="Meyers B.C."/>
            <person name="Michelmore R.W."/>
        </authorList>
    </citation>
    <scope>NUCLEOTIDE SEQUENCE [LARGE SCALE GENOMIC DNA]</scope>
    <source>
        <strain evidence="3">cv. Salinas</strain>
        <tissue evidence="2">Seedlings</tissue>
    </source>
</reference>
<proteinExistence type="predicted"/>
<keyword evidence="3" id="KW-1185">Reference proteome</keyword>
<sequence>MFIFQGIGALPRFKKILDQAKKLTIYLRSPQNLGDDEKLHQQKGNYPTVSYEICFCLSNITKFVQKKEQLRHMFSSNEWEECKFSGKPKGIASYKTVTSVQFWFSVTQCLKVFSPLVKVLRMVDVDWMPSMGFVYEEIKVEKEEIIKSLGGNKKHYKPIIDIINTRMKGRLDSTLHLTSYLLNPYYHYNDAKLQFDLNVMDAVLDFFDTLFLGDLEMQRQVVTIDLPKYKKKIDRFGSDLEIKHCKVIDADFDPASWWGLFGGTTPRLIKIAMRIISLTSSSWGCERKWSTRKDRNMEVLLSNHSMFAQEWIVDCDDYNVVTSIKFIKI</sequence>
<dbReference type="InterPro" id="IPR008906">
    <property type="entry name" value="HATC_C_dom"/>
</dbReference>
<dbReference type="SUPFAM" id="SSF53098">
    <property type="entry name" value="Ribonuclease H-like"/>
    <property type="match status" value="1"/>
</dbReference>
<name>A0A9R1USK9_LACSA</name>
<organism evidence="2 3">
    <name type="scientific">Lactuca sativa</name>
    <name type="common">Garden lettuce</name>
    <dbReference type="NCBI Taxonomy" id="4236"/>
    <lineage>
        <taxon>Eukaryota</taxon>
        <taxon>Viridiplantae</taxon>
        <taxon>Streptophyta</taxon>
        <taxon>Embryophyta</taxon>
        <taxon>Tracheophyta</taxon>
        <taxon>Spermatophyta</taxon>
        <taxon>Magnoliopsida</taxon>
        <taxon>eudicotyledons</taxon>
        <taxon>Gunneridae</taxon>
        <taxon>Pentapetalae</taxon>
        <taxon>asterids</taxon>
        <taxon>campanulids</taxon>
        <taxon>Asterales</taxon>
        <taxon>Asteraceae</taxon>
        <taxon>Cichorioideae</taxon>
        <taxon>Cichorieae</taxon>
        <taxon>Lactucinae</taxon>
        <taxon>Lactuca</taxon>
    </lineage>
</organism>
<evidence type="ECO:0000259" key="1">
    <source>
        <dbReference type="Pfam" id="PF05699"/>
    </source>
</evidence>